<feature type="transmembrane region" description="Helical" evidence="2">
    <location>
        <begin position="256"/>
        <end position="276"/>
    </location>
</feature>
<comment type="caution">
    <text evidence="5">The sequence shown here is derived from an EMBL/GenBank/DDBJ whole genome shotgun (WGS) entry which is preliminary data.</text>
</comment>
<dbReference type="Proteomes" id="UP000552954">
    <property type="component" value="Unassembled WGS sequence"/>
</dbReference>
<evidence type="ECO:0000256" key="1">
    <source>
        <dbReference type="SAM" id="MobiDB-lite"/>
    </source>
</evidence>
<keyword evidence="2" id="KW-0472">Membrane</keyword>
<dbReference type="RefSeq" id="WP_171561262.1">
    <property type="nucleotide sequence ID" value="NZ_JABFCS010000001.1"/>
</dbReference>
<dbReference type="Gene3D" id="2.60.40.2380">
    <property type="match status" value="1"/>
</dbReference>
<reference evidence="5 6" key="1">
    <citation type="submission" date="2020-05" db="EMBL/GenBank/DDBJ databases">
        <authorList>
            <person name="Khan S.A."/>
            <person name="Jeon C.O."/>
            <person name="Chun B.H."/>
        </authorList>
    </citation>
    <scope>NUCLEOTIDE SEQUENCE [LARGE SCALE GENOMIC DNA]</scope>
    <source>
        <strain evidence="5 6">B156</strain>
    </source>
</reference>
<dbReference type="InterPro" id="IPR052155">
    <property type="entry name" value="Biofilm_reg_signaling"/>
</dbReference>
<dbReference type="InterPro" id="IPR029787">
    <property type="entry name" value="Nucleotide_cyclase"/>
</dbReference>
<keyword evidence="3" id="KW-0732">Signal</keyword>
<dbReference type="Pfam" id="PF07696">
    <property type="entry name" value="7TMR-DISMED2"/>
    <property type="match status" value="1"/>
</dbReference>
<dbReference type="PANTHER" id="PTHR44757">
    <property type="entry name" value="DIGUANYLATE CYCLASE DGCP"/>
    <property type="match status" value="1"/>
</dbReference>
<dbReference type="Gene3D" id="3.30.70.270">
    <property type="match status" value="1"/>
</dbReference>
<feature type="compositionally biased region" description="Polar residues" evidence="1">
    <location>
        <begin position="575"/>
        <end position="586"/>
    </location>
</feature>
<keyword evidence="2" id="KW-0812">Transmembrane</keyword>
<feature type="chain" id="PRO_5032475306" evidence="3">
    <location>
        <begin position="22"/>
        <end position="602"/>
    </location>
</feature>
<keyword evidence="2" id="KW-1133">Transmembrane helix</keyword>
<protein>
    <submittedName>
        <fullName evidence="5">Diguanylate cyclase</fullName>
    </submittedName>
</protein>
<dbReference type="InterPro" id="IPR011623">
    <property type="entry name" value="7TMR_DISM_rcpt_extracell_dom1"/>
</dbReference>
<feature type="transmembrane region" description="Helical" evidence="2">
    <location>
        <begin position="191"/>
        <end position="210"/>
    </location>
</feature>
<evidence type="ECO:0000313" key="6">
    <source>
        <dbReference type="Proteomes" id="UP000552954"/>
    </source>
</evidence>
<feature type="transmembrane region" description="Helical" evidence="2">
    <location>
        <begin position="288"/>
        <end position="306"/>
    </location>
</feature>
<keyword evidence="6" id="KW-1185">Reference proteome</keyword>
<dbReference type="SUPFAM" id="SSF55073">
    <property type="entry name" value="Nucleotide cyclase"/>
    <property type="match status" value="1"/>
</dbReference>
<dbReference type="PANTHER" id="PTHR44757:SF2">
    <property type="entry name" value="BIOFILM ARCHITECTURE MAINTENANCE PROTEIN MBAA"/>
    <property type="match status" value="1"/>
</dbReference>
<dbReference type="Pfam" id="PF07695">
    <property type="entry name" value="7TMR-DISM_7TM"/>
    <property type="match status" value="1"/>
</dbReference>
<dbReference type="InterPro" id="IPR011622">
    <property type="entry name" value="7TMR_DISM_rcpt_extracell_dom2"/>
</dbReference>
<reference evidence="5 6" key="2">
    <citation type="submission" date="2020-06" db="EMBL/GenBank/DDBJ databases">
        <title>Ramlibacter rhizophilus sp. nov., isolated from rhizosphere soil of national flower Mugunghwa from South Korea.</title>
        <authorList>
            <person name="Zheng-Fei Y."/>
            <person name="Huan T."/>
        </authorList>
    </citation>
    <scope>NUCLEOTIDE SEQUENCE [LARGE SCALE GENOMIC DNA]</scope>
    <source>
        <strain evidence="5 6">B156</strain>
    </source>
</reference>
<dbReference type="NCBIfam" id="TIGR00254">
    <property type="entry name" value="GGDEF"/>
    <property type="match status" value="1"/>
</dbReference>
<dbReference type="AlphaFoldDB" id="A0A849KGB0"/>
<dbReference type="InterPro" id="IPR043128">
    <property type="entry name" value="Rev_trsase/Diguanyl_cyclase"/>
</dbReference>
<accession>A0A849KGB0</accession>
<feature type="transmembrane region" description="Helical" evidence="2">
    <location>
        <begin position="312"/>
        <end position="335"/>
    </location>
</feature>
<feature type="region of interest" description="Disordered" evidence="1">
    <location>
        <begin position="570"/>
        <end position="602"/>
    </location>
</feature>
<evidence type="ECO:0000256" key="3">
    <source>
        <dbReference type="SAM" id="SignalP"/>
    </source>
</evidence>
<feature type="transmembrane region" description="Helical" evidence="2">
    <location>
        <begin position="347"/>
        <end position="368"/>
    </location>
</feature>
<dbReference type="PROSITE" id="PS50887">
    <property type="entry name" value="GGDEF"/>
    <property type="match status" value="1"/>
</dbReference>
<organism evidence="5 6">
    <name type="scientific">Ramlibacter montanisoli</name>
    <dbReference type="NCBI Taxonomy" id="2732512"/>
    <lineage>
        <taxon>Bacteria</taxon>
        <taxon>Pseudomonadati</taxon>
        <taxon>Pseudomonadota</taxon>
        <taxon>Betaproteobacteria</taxon>
        <taxon>Burkholderiales</taxon>
        <taxon>Comamonadaceae</taxon>
        <taxon>Ramlibacter</taxon>
    </lineage>
</organism>
<dbReference type="InterPro" id="IPR000160">
    <property type="entry name" value="GGDEF_dom"/>
</dbReference>
<feature type="signal peptide" evidence="3">
    <location>
        <begin position="1"/>
        <end position="21"/>
    </location>
</feature>
<sequence>MARLLAVLVLLGAASSAPVAAAQTGANTQAPALLLRDQPGRIDAREFTRVWVDPRGDATLEQVSGPAGPRLEPAQADATYRLGPTGALWMHMRLQRPREQRQDWVLEFPMPVLDQVTVYQFDGARWRAESAGDTLPVASWPEPGRYPFFRIDLQPGEVRDVYVRIRHTTAANFPLLLDTAAAHGRHQQLEYLLLGAAFGAMLLLIVGCMAKGFAYRDPVFAWYAAYAALTALGVSSYTGVAAHLLWPGSVLTGDVVMPVLVCTAVAAAMLFVRNILGLRRRFPRTDRLLLVLAVIGLLLAPLPAMLPKTVSAVLVSACVVVGTFTAILVSVAAWARGDAVAKWVFAAYLPMGVAVLLSVLRVFGWVPVTAGTQYAVVGAMGIEVPLLLVALFIRSRDRHSAEVREQALSTQDALTGLLAPHLFRDRLRQVVTRHRRDGENAAVMFIDLVNYGRIREYFGTAVAEQSLLRSVIKLRRLLRDVDTVSRVGEARFGVILEGASSRSSVNERATRLIAAGLMPLPGLKPDVTLQFHVAALLLGERPMEADELEQALDAQLARMSPRTRRPIRFIEADQPPSSDTGDSSMFASEADVARESQYAAVR</sequence>
<dbReference type="EMBL" id="JABFCS010000001">
    <property type="protein sequence ID" value="NNU44476.1"/>
    <property type="molecule type" value="Genomic_DNA"/>
</dbReference>
<evidence type="ECO:0000256" key="2">
    <source>
        <dbReference type="SAM" id="Phobius"/>
    </source>
</evidence>
<feature type="transmembrane region" description="Helical" evidence="2">
    <location>
        <begin position="222"/>
        <end position="244"/>
    </location>
</feature>
<dbReference type="SMART" id="SM00267">
    <property type="entry name" value="GGDEF"/>
    <property type="match status" value="1"/>
</dbReference>
<feature type="domain" description="GGDEF" evidence="4">
    <location>
        <begin position="439"/>
        <end position="572"/>
    </location>
</feature>
<name>A0A849KGB0_9BURK</name>
<evidence type="ECO:0000313" key="5">
    <source>
        <dbReference type="EMBL" id="NNU44476.1"/>
    </source>
</evidence>
<feature type="transmembrane region" description="Helical" evidence="2">
    <location>
        <begin position="374"/>
        <end position="393"/>
    </location>
</feature>
<proteinExistence type="predicted"/>
<gene>
    <name evidence="5" type="ORF">HK415_16825</name>
</gene>
<evidence type="ECO:0000259" key="4">
    <source>
        <dbReference type="PROSITE" id="PS50887"/>
    </source>
</evidence>
<dbReference type="Pfam" id="PF00990">
    <property type="entry name" value="GGDEF"/>
    <property type="match status" value="1"/>
</dbReference>